<organism evidence="1 2">
    <name type="scientific">Brachionus plicatilis</name>
    <name type="common">Marine rotifer</name>
    <name type="synonym">Brachionus muelleri</name>
    <dbReference type="NCBI Taxonomy" id="10195"/>
    <lineage>
        <taxon>Eukaryota</taxon>
        <taxon>Metazoa</taxon>
        <taxon>Spiralia</taxon>
        <taxon>Gnathifera</taxon>
        <taxon>Rotifera</taxon>
        <taxon>Eurotatoria</taxon>
        <taxon>Monogononta</taxon>
        <taxon>Pseudotrocha</taxon>
        <taxon>Ploima</taxon>
        <taxon>Brachionidae</taxon>
        <taxon>Brachionus</taxon>
    </lineage>
</organism>
<dbReference type="Proteomes" id="UP000276133">
    <property type="component" value="Unassembled WGS sequence"/>
</dbReference>
<comment type="caution">
    <text evidence="1">The sequence shown here is derived from an EMBL/GenBank/DDBJ whole genome shotgun (WGS) entry which is preliminary data.</text>
</comment>
<evidence type="ECO:0000313" key="1">
    <source>
        <dbReference type="EMBL" id="RNA00629.1"/>
    </source>
</evidence>
<reference evidence="1 2" key="1">
    <citation type="journal article" date="2018" name="Sci. Rep.">
        <title>Genomic signatures of local adaptation to the degree of environmental predictability in rotifers.</title>
        <authorList>
            <person name="Franch-Gras L."/>
            <person name="Hahn C."/>
            <person name="Garcia-Roger E.M."/>
            <person name="Carmona M.J."/>
            <person name="Serra M."/>
            <person name="Gomez A."/>
        </authorList>
    </citation>
    <scope>NUCLEOTIDE SEQUENCE [LARGE SCALE GENOMIC DNA]</scope>
    <source>
        <strain evidence="1">HYR1</strain>
    </source>
</reference>
<accession>A0A3M7PNR8</accession>
<protein>
    <submittedName>
        <fullName evidence="1">Uncharacterized protein</fullName>
    </submittedName>
</protein>
<dbReference type="AlphaFoldDB" id="A0A3M7PNR8"/>
<gene>
    <name evidence="1" type="ORF">BpHYR1_046133</name>
</gene>
<evidence type="ECO:0000313" key="2">
    <source>
        <dbReference type="Proteomes" id="UP000276133"/>
    </source>
</evidence>
<sequence>KIFKKKKDFKNKTLRTKNKLTKNYPEKRTLVFSALFSSALFTLQNVKKTLLKIDLIRARWFIEFLHHFD</sequence>
<proteinExistence type="predicted"/>
<dbReference type="EMBL" id="REGN01009671">
    <property type="protein sequence ID" value="RNA00629.1"/>
    <property type="molecule type" value="Genomic_DNA"/>
</dbReference>
<feature type="non-terminal residue" evidence="1">
    <location>
        <position position="1"/>
    </location>
</feature>
<keyword evidence="2" id="KW-1185">Reference proteome</keyword>
<name>A0A3M7PNR8_BRAPC</name>